<dbReference type="PANTHER" id="PTHR45629:SF7">
    <property type="entry name" value="DNA EXCISION REPAIR PROTEIN ERCC-6-RELATED"/>
    <property type="match status" value="1"/>
</dbReference>
<evidence type="ECO:0000313" key="3">
    <source>
        <dbReference type="Proteomes" id="UP000654075"/>
    </source>
</evidence>
<sequence length="188" mass="20232">CGFLKIKDGKAFLYSEEGKHLMLGRTLRVKHRLAVGAELSTFQTHLEVDQEIDVDDFASGRAFAAASSASMPLRGTSGPKPPAKRRFQSLLACDDSRRDDGGVQLRQATAPPGALVLDGGEGLVFLEASLAANLRPHQEEGLEFMMRHVLADGGCILADSMGLGKTLQALSLLWVAFSRPAGRPMSRK</sequence>
<dbReference type="EMBL" id="CAJNNV010024959">
    <property type="protein sequence ID" value="CAE8611192.1"/>
    <property type="molecule type" value="Genomic_DNA"/>
</dbReference>
<keyword evidence="3" id="KW-1185">Reference proteome</keyword>
<dbReference type="InterPro" id="IPR038718">
    <property type="entry name" value="SNF2-like_sf"/>
</dbReference>
<name>A0A813FAC6_POLGL</name>
<dbReference type="InterPro" id="IPR000330">
    <property type="entry name" value="SNF2_N"/>
</dbReference>
<dbReference type="InterPro" id="IPR027417">
    <property type="entry name" value="P-loop_NTPase"/>
</dbReference>
<organism evidence="2 3">
    <name type="scientific">Polarella glacialis</name>
    <name type="common">Dinoflagellate</name>
    <dbReference type="NCBI Taxonomy" id="89957"/>
    <lineage>
        <taxon>Eukaryota</taxon>
        <taxon>Sar</taxon>
        <taxon>Alveolata</taxon>
        <taxon>Dinophyceae</taxon>
        <taxon>Suessiales</taxon>
        <taxon>Suessiaceae</taxon>
        <taxon>Polarella</taxon>
    </lineage>
</organism>
<dbReference type="AlphaFoldDB" id="A0A813FAC6"/>
<dbReference type="OrthoDB" id="447648at2759"/>
<dbReference type="GO" id="GO:0005524">
    <property type="term" value="F:ATP binding"/>
    <property type="evidence" value="ECO:0007669"/>
    <property type="project" value="InterPro"/>
</dbReference>
<feature type="domain" description="SNF2 N-terminal" evidence="1">
    <location>
        <begin position="137"/>
        <end position="178"/>
    </location>
</feature>
<reference evidence="2" key="1">
    <citation type="submission" date="2021-02" db="EMBL/GenBank/DDBJ databases">
        <authorList>
            <person name="Dougan E. K."/>
            <person name="Rhodes N."/>
            <person name="Thang M."/>
            <person name="Chan C."/>
        </authorList>
    </citation>
    <scope>NUCLEOTIDE SEQUENCE</scope>
</reference>
<dbReference type="Pfam" id="PF00176">
    <property type="entry name" value="SNF2-rel_dom"/>
    <property type="match status" value="1"/>
</dbReference>
<dbReference type="Gene3D" id="3.40.50.10810">
    <property type="entry name" value="Tandem AAA-ATPase domain"/>
    <property type="match status" value="1"/>
</dbReference>
<dbReference type="PANTHER" id="PTHR45629">
    <property type="entry name" value="SNF2/RAD54 FAMILY MEMBER"/>
    <property type="match status" value="1"/>
</dbReference>
<protein>
    <recommendedName>
        <fullName evidence="1">SNF2 N-terminal domain-containing protein</fullName>
    </recommendedName>
</protein>
<gene>
    <name evidence="2" type="ORF">PGLA1383_LOCUS28999</name>
</gene>
<dbReference type="Proteomes" id="UP000654075">
    <property type="component" value="Unassembled WGS sequence"/>
</dbReference>
<dbReference type="InterPro" id="IPR050496">
    <property type="entry name" value="SNF2_RAD54_helicase_repair"/>
</dbReference>
<feature type="non-terminal residue" evidence="2">
    <location>
        <position position="188"/>
    </location>
</feature>
<accession>A0A813FAC6</accession>
<feature type="non-terminal residue" evidence="2">
    <location>
        <position position="1"/>
    </location>
</feature>
<proteinExistence type="predicted"/>
<evidence type="ECO:0000259" key="1">
    <source>
        <dbReference type="Pfam" id="PF00176"/>
    </source>
</evidence>
<comment type="caution">
    <text evidence="2">The sequence shown here is derived from an EMBL/GenBank/DDBJ whole genome shotgun (WGS) entry which is preliminary data.</text>
</comment>
<evidence type="ECO:0000313" key="2">
    <source>
        <dbReference type="EMBL" id="CAE8611192.1"/>
    </source>
</evidence>
<dbReference type="SUPFAM" id="SSF52540">
    <property type="entry name" value="P-loop containing nucleoside triphosphate hydrolases"/>
    <property type="match status" value="1"/>
</dbReference>